<protein>
    <recommendedName>
        <fullName evidence="2">MacB-like periplasmic core domain-containing protein</fullName>
    </recommendedName>
</protein>
<keyword evidence="1" id="KW-1133">Transmembrane helix</keyword>
<comment type="caution">
    <text evidence="3">The sequence shown here is derived from an EMBL/GenBank/DDBJ whole genome shotgun (WGS) entry which is preliminary data.</text>
</comment>
<dbReference type="GO" id="GO:0005886">
    <property type="term" value="C:plasma membrane"/>
    <property type="evidence" value="ECO:0007669"/>
    <property type="project" value="TreeGrafter"/>
</dbReference>
<gene>
    <name evidence="3" type="ORF">S01H1_65051</name>
</gene>
<keyword evidence="1" id="KW-0472">Membrane</keyword>
<feature type="domain" description="MacB-like periplasmic core" evidence="2">
    <location>
        <begin position="22"/>
        <end position="119"/>
    </location>
</feature>
<dbReference type="PANTHER" id="PTHR30572:SF4">
    <property type="entry name" value="ABC TRANSPORTER PERMEASE YTRF"/>
    <property type="match status" value="1"/>
</dbReference>
<accession>X0XBL7</accession>
<evidence type="ECO:0000256" key="1">
    <source>
        <dbReference type="SAM" id="Phobius"/>
    </source>
</evidence>
<keyword evidence="1" id="KW-0812">Transmembrane</keyword>
<feature type="non-terminal residue" evidence="3">
    <location>
        <position position="120"/>
    </location>
</feature>
<organism evidence="3">
    <name type="scientific">marine sediment metagenome</name>
    <dbReference type="NCBI Taxonomy" id="412755"/>
    <lineage>
        <taxon>unclassified sequences</taxon>
        <taxon>metagenomes</taxon>
        <taxon>ecological metagenomes</taxon>
    </lineage>
</organism>
<evidence type="ECO:0000259" key="2">
    <source>
        <dbReference type="Pfam" id="PF12704"/>
    </source>
</evidence>
<dbReference type="Pfam" id="PF12704">
    <property type="entry name" value="MacB_PCD"/>
    <property type="match status" value="1"/>
</dbReference>
<feature type="transmembrane region" description="Helical" evidence="1">
    <location>
        <begin position="25"/>
        <end position="42"/>
    </location>
</feature>
<proteinExistence type="predicted"/>
<dbReference type="InterPro" id="IPR025857">
    <property type="entry name" value="MacB_PCD"/>
</dbReference>
<dbReference type="PANTHER" id="PTHR30572">
    <property type="entry name" value="MEMBRANE COMPONENT OF TRANSPORTER-RELATED"/>
    <property type="match status" value="1"/>
</dbReference>
<dbReference type="AlphaFoldDB" id="X0XBL7"/>
<dbReference type="GO" id="GO:0022857">
    <property type="term" value="F:transmembrane transporter activity"/>
    <property type="evidence" value="ECO:0007669"/>
    <property type="project" value="TreeGrafter"/>
</dbReference>
<name>X0XBL7_9ZZZZ</name>
<dbReference type="EMBL" id="BARS01042920">
    <property type="protein sequence ID" value="GAG34048.1"/>
    <property type="molecule type" value="Genomic_DNA"/>
</dbReference>
<evidence type="ECO:0000313" key="3">
    <source>
        <dbReference type="EMBL" id="GAG34048.1"/>
    </source>
</evidence>
<sequence>MSLLSILGTALSSIGSNKLRAGLTLLGIVIGVAAVISLMSIGRGAQQAITANIQALGTNLLFVRPGATSQGDMFGGLGSAATLTLEDAYALLDPVFAPNVAAVAPELSTSGQVVAGRNNT</sequence>
<dbReference type="InterPro" id="IPR050250">
    <property type="entry name" value="Macrolide_Exporter_MacB"/>
</dbReference>
<reference evidence="3" key="1">
    <citation type="journal article" date="2014" name="Front. Microbiol.">
        <title>High frequency of phylogenetically diverse reductive dehalogenase-homologous genes in deep subseafloor sedimentary metagenomes.</title>
        <authorList>
            <person name="Kawai M."/>
            <person name="Futagami T."/>
            <person name="Toyoda A."/>
            <person name="Takaki Y."/>
            <person name="Nishi S."/>
            <person name="Hori S."/>
            <person name="Arai W."/>
            <person name="Tsubouchi T."/>
            <person name="Morono Y."/>
            <person name="Uchiyama I."/>
            <person name="Ito T."/>
            <person name="Fujiyama A."/>
            <person name="Inagaki F."/>
            <person name="Takami H."/>
        </authorList>
    </citation>
    <scope>NUCLEOTIDE SEQUENCE</scope>
    <source>
        <strain evidence="3">Expedition CK06-06</strain>
    </source>
</reference>